<dbReference type="InterPro" id="IPR006935">
    <property type="entry name" value="Helicase/UvrB_N"/>
</dbReference>
<dbReference type="CDD" id="cd18799">
    <property type="entry name" value="SF2_C_EcoAI-like"/>
    <property type="match status" value="1"/>
</dbReference>
<gene>
    <name evidence="3" type="primary">hsdR</name>
    <name evidence="3" type="ORF">CCV52592_1475</name>
</gene>
<dbReference type="GO" id="GO:0005524">
    <property type="term" value="F:ATP binding"/>
    <property type="evidence" value="ECO:0007669"/>
    <property type="project" value="InterPro"/>
</dbReference>
<dbReference type="Pfam" id="PF00271">
    <property type="entry name" value="Helicase_C"/>
    <property type="match status" value="1"/>
</dbReference>
<dbReference type="OrthoDB" id="9804086at2"/>
<dbReference type="EMBL" id="CP000767">
    <property type="protein sequence ID" value="EAU00006.1"/>
    <property type="molecule type" value="Genomic_DNA"/>
</dbReference>
<dbReference type="NCBIfam" id="NF046051">
    <property type="entry name" value="restrict_EcoAI"/>
    <property type="match status" value="1"/>
</dbReference>
<dbReference type="PANTHER" id="PTHR47396:SF1">
    <property type="entry name" value="ATP-DEPENDENT HELICASE IRC3-RELATED"/>
    <property type="match status" value="1"/>
</dbReference>
<dbReference type="InterPro" id="IPR027417">
    <property type="entry name" value="P-loop_NTPase"/>
</dbReference>
<dbReference type="STRING" id="360105.CCV52592_1475"/>
<dbReference type="Gene3D" id="3.90.1570.30">
    <property type="match status" value="1"/>
</dbReference>
<reference evidence="3" key="1">
    <citation type="submission" date="2016-07" db="EMBL/GenBank/DDBJ databases">
        <title>Comparative genomics of the Campylobacter concisus group.</title>
        <authorList>
            <person name="Miller W.G."/>
            <person name="Yee E."/>
            <person name="Chapman M.H."/>
            <person name="Huynh S."/>
            <person name="Bono J.L."/>
            <person name="On S.L.W."/>
            <person name="StLeger J."/>
            <person name="Foster G."/>
            <person name="Parker C.T."/>
        </authorList>
    </citation>
    <scope>NUCLEOTIDE SEQUENCE</scope>
    <source>
        <strain evidence="3">525.92</strain>
    </source>
</reference>
<evidence type="ECO:0000313" key="4">
    <source>
        <dbReference type="Proteomes" id="UP000006380"/>
    </source>
</evidence>
<organism evidence="3 4">
    <name type="scientific">Campylobacter curvus (strain 525.92)</name>
    <dbReference type="NCBI Taxonomy" id="360105"/>
    <lineage>
        <taxon>Bacteria</taxon>
        <taxon>Pseudomonadati</taxon>
        <taxon>Campylobacterota</taxon>
        <taxon>Epsilonproteobacteria</taxon>
        <taxon>Campylobacterales</taxon>
        <taxon>Campylobacteraceae</taxon>
        <taxon>Campylobacter</taxon>
    </lineage>
</organism>
<dbReference type="KEGG" id="ccv:CCV52592_1475"/>
<accession>A7GZU4</accession>
<dbReference type="REBASE" id="15943">
    <property type="entry name" value="Ccu92ORF2008P"/>
</dbReference>
<feature type="region of interest" description="Disordered" evidence="1">
    <location>
        <begin position="543"/>
        <end position="574"/>
    </location>
</feature>
<dbReference type="GO" id="GO:0005829">
    <property type="term" value="C:cytosol"/>
    <property type="evidence" value="ECO:0007669"/>
    <property type="project" value="TreeGrafter"/>
</dbReference>
<dbReference type="GO" id="GO:0006304">
    <property type="term" value="P:DNA modification"/>
    <property type="evidence" value="ECO:0007669"/>
    <property type="project" value="InterPro"/>
</dbReference>
<dbReference type="PROSITE" id="PS51192">
    <property type="entry name" value="HELICASE_ATP_BIND_1"/>
    <property type="match status" value="1"/>
</dbReference>
<dbReference type="Proteomes" id="UP000006380">
    <property type="component" value="Chromosome"/>
</dbReference>
<sequence>MTEEDVKLKFITPAIEQAGWDKMSQISMEYQITDGRINLINNVAKRDKVGIKKADYVLSYQLNLPLAIVEAKDDSHSIRHGLEQAKIYAQMLDAPFAYSSNGSGFIEFDFLSGSQRELALNEFPTPYELWQRFLEYKHFSSRAFKIIQEPYFYDQGAKKPRYYQQVAINRAIEAVANGKKRLMLVMATGTGKTYVAFQIIHRLYRAGAKKKILFLADRNILVDQSETGDFKPFGNKMTKIKDKLLDSSYEIYLSLYQQLVDEDGNEPFREFSPDFFDLIIIDECHRGSAKEDSQWRKILDYFKSATHIGLTATPKEDNEISNSLYFGEPIYTYSLKQGINDGFLAPFKVIRVGIDVDLMEYRPPEGMLDDYGNEIPDKIYNIKDYDRNLVLTNRTKLVASRISEFLKSTDRMAKTIVFCVDIEHAQRMCEALRNENSDLVRQNPNYVAQITGDVPNVNAMVERFSRPDEIYPVVAVTSKLLTTGVDCKTCKVIAIDSCINSITEFKQIIGRGTRLREDFGKTHFTILDFRGVSRLFMDPKFDGEPIKEDDLPAKANFTEEKPPKPKEDKEKSGERKIVINGAEVKILDELEQIYDQNGNLIASDFKDFSRQNILAKFKSLENFITSWDAQSKKQAIINELKDHGVLLDELKIKPEFTNLDEFDLICHIAYNKPPRTRKERADGAKKRDFLSKYSDKAREVLLKLIDKYADNGISDLENINVLKNDPFRDMGGMLEIVNDFFGGKEKYFEAIKELEKEIYAA</sequence>
<dbReference type="CDD" id="cd18032">
    <property type="entry name" value="DEXHc_RE_I_III_res"/>
    <property type="match status" value="1"/>
</dbReference>
<protein>
    <submittedName>
        <fullName evidence="3">Type I restriction/modification system, R subunit</fullName>
    </submittedName>
</protein>
<evidence type="ECO:0000256" key="1">
    <source>
        <dbReference type="SAM" id="MobiDB-lite"/>
    </source>
</evidence>
<dbReference type="SUPFAM" id="SSF52540">
    <property type="entry name" value="P-loop containing nucleoside triphosphate hydrolases"/>
    <property type="match status" value="2"/>
</dbReference>
<dbReference type="GO" id="GO:0016787">
    <property type="term" value="F:hydrolase activity"/>
    <property type="evidence" value="ECO:0007669"/>
    <property type="project" value="InterPro"/>
</dbReference>
<keyword evidence="4" id="KW-1185">Reference proteome</keyword>
<dbReference type="SMART" id="SM00487">
    <property type="entry name" value="DEXDc"/>
    <property type="match status" value="1"/>
</dbReference>
<dbReference type="Pfam" id="PF08463">
    <property type="entry name" value="EcoEI_R_C"/>
    <property type="match status" value="1"/>
</dbReference>
<dbReference type="Pfam" id="PF04851">
    <property type="entry name" value="ResIII"/>
    <property type="match status" value="1"/>
</dbReference>
<dbReference type="InterPro" id="IPR050742">
    <property type="entry name" value="Helicase_Restrict-Modif_Enz"/>
</dbReference>
<name>A7GZU4_CAMC5</name>
<dbReference type="RefSeq" id="WP_011992590.1">
    <property type="nucleotide sequence ID" value="NC_009715.2"/>
</dbReference>
<dbReference type="HOGENOM" id="CLU_018958_0_0_7"/>
<dbReference type="InterPro" id="IPR001650">
    <property type="entry name" value="Helicase_C-like"/>
</dbReference>
<evidence type="ECO:0000259" key="2">
    <source>
        <dbReference type="PROSITE" id="PS51192"/>
    </source>
</evidence>
<proteinExistence type="predicted"/>
<dbReference type="InterPro" id="IPR013670">
    <property type="entry name" value="EcoEI_R_C_dom"/>
</dbReference>
<evidence type="ECO:0000313" key="3">
    <source>
        <dbReference type="EMBL" id="EAU00006.1"/>
    </source>
</evidence>
<dbReference type="Gene3D" id="3.40.50.300">
    <property type="entry name" value="P-loop containing nucleotide triphosphate hydrolases"/>
    <property type="match status" value="2"/>
</dbReference>
<dbReference type="GO" id="GO:0003677">
    <property type="term" value="F:DNA binding"/>
    <property type="evidence" value="ECO:0007669"/>
    <property type="project" value="InterPro"/>
</dbReference>
<dbReference type="AlphaFoldDB" id="A7GZU4"/>
<dbReference type="PANTHER" id="PTHR47396">
    <property type="entry name" value="TYPE I RESTRICTION ENZYME ECOKI R PROTEIN"/>
    <property type="match status" value="1"/>
</dbReference>
<feature type="domain" description="Helicase ATP-binding" evidence="2">
    <location>
        <begin position="173"/>
        <end position="332"/>
    </location>
</feature>
<dbReference type="InterPro" id="IPR014001">
    <property type="entry name" value="Helicase_ATP-bd"/>
</dbReference>